<evidence type="ECO:0000313" key="1">
    <source>
        <dbReference type="EMBL" id="GBM05326.1"/>
    </source>
</evidence>
<protein>
    <submittedName>
        <fullName evidence="1">Uncharacterized protein</fullName>
    </submittedName>
</protein>
<reference evidence="1 2" key="1">
    <citation type="journal article" date="2019" name="Sci. Rep.">
        <title>Orb-weaving spider Araneus ventricosus genome elucidates the spidroin gene catalogue.</title>
        <authorList>
            <person name="Kono N."/>
            <person name="Nakamura H."/>
            <person name="Ohtoshi R."/>
            <person name="Moran D.A.P."/>
            <person name="Shinohara A."/>
            <person name="Yoshida Y."/>
            <person name="Fujiwara M."/>
            <person name="Mori M."/>
            <person name="Tomita M."/>
            <person name="Arakawa K."/>
        </authorList>
    </citation>
    <scope>NUCLEOTIDE SEQUENCE [LARGE SCALE GENOMIC DNA]</scope>
</reference>
<name>A0A4Y2CN21_ARAVE</name>
<dbReference type="Proteomes" id="UP000499080">
    <property type="component" value="Unassembled WGS sequence"/>
</dbReference>
<dbReference type="AlphaFoldDB" id="A0A4Y2CN21"/>
<evidence type="ECO:0000313" key="2">
    <source>
        <dbReference type="Proteomes" id="UP000499080"/>
    </source>
</evidence>
<keyword evidence="2" id="KW-1185">Reference proteome</keyword>
<organism evidence="1 2">
    <name type="scientific">Araneus ventricosus</name>
    <name type="common">Orbweaver spider</name>
    <name type="synonym">Epeira ventricosa</name>
    <dbReference type="NCBI Taxonomy" id="182803"/>
    <lineage>
        <taxon>Eukaryota</taxon>
        <taxon>Metazoa</taxon>
        <taxon>Ecdysozoa</taxon>
        <taxon>Arthropoda</taxon>
        <taxon>Chelicerata</taxon>
        <taxon>Arachnida</taxon>
        <taxon>Araneae</taxon>
        <taxon>Araneomorphae</taxon>
        <taxon>Entelegynae</taxon>
        <taxon>Araneoidea</taxon>
        <taxon>Araneidae</taxon>
        <taxon>Araneus</taxon>
    </lineage>
</organism>
<proteinExistence type="predicted"/>
<sequence length="88" mass="9814">MIPAWRSSRTRSCRISKQVLAPLVDTVMVVWPIGPSPMMGRTPVKWGSSYEPLVMEAIMRGPQCPMKSWRPVIQCRPGAKAGRSDGFL</sequence>
<accession>A0A4Y2CN21</accession>
<comment type="caution">
    <text evidence="1">The sequence shown here is derived from an EMBL/GenBank/DDBJ whole genome shotgun (WGS) entry which is preliminary data.</text>
</comment>
<gene>
    <name evidence="1" type="ORF">AVEN_46868_1</name>
</gene>
<dbReference type="EMBL" id="BGPR01000214">
    <property type="protein sequence ID" value="GBM05326.1"/>
    <property type="molecule type" value="Genomic_DNA"/>
</dbReference>